<proteinExistence type="predicted"/>
<dbReference type="AlphaFoldDB" id="A0A6L5XXL5"/>
<accession>A0A6L5XXL5</accession>
<dbReference type="EMBL" id="VUMT01000006">
    <property type="protein sequence ID" value="MSS63374.1"/>
    <property type="molecule type" value="Genomic_DNA"/>
</dbReference>
<sequence length="265" mass="29492">MNLCSIASGSSGNCVYVGNEQTGILVDAGISKKRIVEGLKKIDVNPADLKGIVVTHEHSDHIKGLGVMARQYELPIYATKETIYGILQSSSVGVIKTELFHPISPNEPFYMDEIEVNPFSISHDANNPVCYTFCYEGHKIGVATDLGKYDDYIIKNLTGCEILLLEANHDVNMLQVGSYPYSLKRRILSDRGHLSNDTSGKLLGTLLHSGLKYIFLGHLSKENNYPELAYETVKYELEKQGLHDKFDFFMGVAKRDEPSQLVSID</sequence>
<dbReference type="Pfam" id="PF12706">
    <property type="entry name" value="Lactamase_B_2"/>
    <property type="match status" value="1"/>
</dbReference>
<comment type="caution">
    <text evidence="2">The sequence shown here is derived from an EMBL/GenBank/DDBJ whole genome shotgun (WGS) entry which is preliminary data.</text>
</comment>
<keyword evidence="3" id="KW-1185">Reference proteome</keyword>
<dbReference type="SMART" id="SM00849">
    <property type="entry name" value="Lactamase_B"/>
    <property type="match status" value="1"/>
</dbReference>
<dbReference type="SUPFAM" id="SSF56281">
    <property type="entry name" value="Metallo-hydrolase/oxidoreductase"/>
    <property type="match status" value="1"/>
</dbReference>
<protein>
    <submittedName>
        <fullName evidence="2">MBL fold metallo-hydrolase</fullName>
    </submittedName>
</protein>
<dbReference type="PANTHER" id="PTHR47619:SF1">
    <property type="entry name" value="EXODEOXYRIBONUCLEASE WALJ"/>
    <property type="match status" value="1"/>
</dbReference>
<dbReference type="Proteomes" id="UP000482209">
    <property type="component" value="Unassembled WGS sequence"/>
</dbReference>
<name>A0A6L5XXL5_9FIRM</name>
<dbReference type="Gene3D" id="3.60.15.10">
    <property type="entry name" value="Ribonuclease Z/Hydroxyacylglutathione hydrolase-like"/>
    <property type="match status" value="1"/>
</dbReference>
<dbReference type="GO" id="GO:0016787">
    <property type="term" value="F:hydrolase activity"/>
    <property type="evidence" value="ECO:0007669"/>
    <property type="project" value="UniProtKB-KW"/>
</dbReference>
<reference evidence="2 3" key="1">
    <citation type="submission" date="2019-08" db="EMBL/GenBank/DDBJ databases">
        <title>In-depth cultivation of the pig gut microbiome towards novel bacterial diversity and tailored functional studies.</title>
        <authorList>
            <person name="Wylensek D."/>
            <person name="Hitch T.C.A."/>
            <person name="Clavel T."/>
        </authorList>
    </citation>
    <scope>NUCLEOTIDE SEQUENCE [LARGE SCALE GENOMIC DNA]</scope>
    <source>
        <strain evidence="2 3">WCA-693-APC-MOT-I</strain>
    </source>
</reference>
<dbReference type="InterPro" id="IPR036866">
    <property type="entry name" value="RibonucZ/Hydroxyglut_hydro"/>
</dbReference>
<organism evidence="2 3">
    <name type="scientific">Velocimicrobium porci</name>
    <dbReference type="NCBI Taxonomy" id="2606634"/>
    <lineage>
        <taxon>Bacteria</taxon>
        <taxon>Bacillati</taxon>
        <taxon>Bacillota</taxon>
        <taxon>Clostridia</taxon>
        <taxon>Lachnospirales</taxon>
        <taxon>Lachnospiraceae</taxon>
        <taxon>Velocimicrobium</taxon>
    </lineage>
</organism>
<dbReference type="InterPro" id="IPR052533">
    <property type="entry name" value="WalJ/YycJ-like"/>
</dbReference>
<keyword evidence="2" id="KW-0378">Hydrolase</keyword>
<gene>
    <name evidence="2" type="ORF">FYJ58_05720</name>
</gene>
<evidence type="ECO:0000313" key="2">
    <source>
        <dbReference type="EMBL" id="MSS63374.1"/>
    </source>
</evidence>
<feature type="domain" description="Metallo-beta-lactamase" evidence="1">
    <location>
        <begin position="11"/>
        <end position="193"/>
    </location>
</feature>
<dbReference type="PANTHER" id="PTHR47619">
    <property type="entry name" value="METALLO-HYDROLASE YYCJ-RELATED"/>
    <property type="match status" value="1"/>
</dbReference>
<dbReference type="RefSeq" id="WP_154518582.1">
    <property type="nucleotide sequence ID" value="NZ_VUMT01000006.1"/>
</dbReference>
<dbReference type="InterPro" id="IPR001279">
    <property type="entry name" value="Metallo-B-lactamas"/>
</dbReference>
<evidence type="ECO:0000313" key="3">
    <source>
        <dbReference type="Proteomes" id="UP000482209"/>
    </source>
</evidence>
<evidence type="ECO:0000259" key="1">
    <source>
        <dbReference type="SMART" id="SM00849"/>
    </source>
</evidence>